<gene>
    <name evidence="2" type="ORF">HU811_09565</name>
</gene>
<dbReference type="EMBL" id="JABWQV010000038">
    <property type="protein sequence ID" value="MBC3346879.1"/>
    <property type="molecule type" value="Genomic_DNA"/>
</dbReference>
<protein>
    <recommendedName>
        <fullName evidence="4">Lipoprotein</fullName>
    </recommendedName>
</protein>
<feature type="signal peptide" evidence="1">
    <location>
        <begin position="1"/>
        <end position="19"/>
    </location>
</feature>
<accession>A0ABR6UQM2</accession>
<dbReference type="Pfam" id="PF19495">
    <property type="entry name" value="DUF6030"/>
    <property type="match status" value="1"/>
</dbReference>
<evidence type="ECO:0000313" key="3">
    <source>
        <dbReference type="Proteomes" id="UP000617171"/>
    </source>
</evidence>
<keyword evidence="1" id="KW-0732">Signal</keyword>
<organism evidence="2 3">
    <name type="scientific">Pseudomonas tehranensis</name>
    <dbReference type="NCBI Taxonomy" id="2745502"/>
    <lineage>
        <taxon>Bacteria</taxon>
        <taxon>Pseudomonadati</taxon>
        <taxon>Pseudomonadota</taxon>
        <taxon>Gammaproteobacteria</taxon>
        <taxon>Pseudomonadales</taxon>
        <taxon>Pseudomonadaceae</taxon>
        <taxon>Pseudomonas</taxon>
    </lineage>
</organism>
<feature type="chain" id="PRO_5046814345" description="Lipoprotein" evidence="1">
    <location>
        <begin position="20"/>
        <end position="163"/>
    </location>
</feature>
<evidence type="ECO:0000313" key="2">
    <source>
        <dbReference type="EMBL" id="MBC3346879.1"/>
    </source>
</evidence>
<name>A0ABR6UQM2_9PSED</name>
<keyword evidence="3" id="KW-1185">Reference proteome</keyword>
<dbReference type="InterPro" id="IPR046071">
    <property type="entry name" value="DUF6030"/>
</dbReference>
<sequence>MKKLLLLVVAATFATSASAEIIDSTPSKVCSLLSDLGLKGRKWVDDYGDGSSGCSSDYKDIGAGDGLANNLAYYVTGVSQYVMEVKLVLNYNQPSQSNSATKALLAASKRLSQGALGASLPESVITLIKRGEHGSARVGKGVVEVVREEWPTGKGYEVQVMMR</sequence>
<dbReference type="Proteomes" id="UP000617171">
    <property type="component" value="Unassembled WGS sequence"/>
</dbReference>
<dbReference type="RefSeq" id="WP_143071673.1">
    <property type="nucleotide sequence ID" value="NZ_JABWQV010000038.1"/>
</dbReference>
<evidence type="ECO:0008006" key="4">
    <source>
        <dbReference type="Google" id="ProtNLM"/>
    </source>
</evidence>
<reference evidence="2 3" key="1">
    <citation type="journal article" date="2020" name="Microorganisms">
        <title>Reliable Identification of Environmental Pseudomonas Isolates Using the rpoD Gene.</title>
        <authorList>
            <consortium name="The Broad Institute Genome Sequencing Platform"/>
            <person name="Girard L."/>
            <person name="Lood C."/>
            <person name="Rokni-Zadeh H."/>
            <person name="van Noort V."/>
            <person name="Lavigne R."/>
            <person name="De Mot R."/>
        </authorList>
    </citation>
    <scope>NUCLEOTIDE SEQUENCE [LARGE SCALE GENOMIC DNA]</scope>
    <source>
        <strain evidence="2 3">SWRI196</strain>
    </source>
</reference>
<evidence type="ECO:0000256" key="1">
    <source>
        <dbReference type="SAM" id="SignalP"/>
    </source>
</evidence>
<proteinExistence type="predicted"/>
<comment type="caution">
    <text evidence="2">The sequence shown here is derived from an EMBL/GenBank/DDBJ whole genome shotgun (WGS) entry which is preliminary data.</text>
</comment>